<dbReference type="Gene3D" id="3.40.50.1910">
    <property type="match status" value="1"/>
</dbReference>
<proteinExistence type="inferred from homology"/>
<dbReference type="InterPro" id="IPR043127">
    <property type="entry name" value="Sec-1-like_dom3a"/>
</dbReference>
<name>A0AA85A333_9TREM</name>
<dbReference type="InterPro" id="IPR036045">
    <property type="entry name" value="Sec1-like_sf"/>
</dbReference>
<dbReference type="InterPro" id="IPR001619">
    <property type="entry name" value="Sec1-like"/>
</dbReference>
<sequence length="670" mass="76342">MVCLICNHPNSWYIPLLVLSLTSRKTRWMEMNVIIPDNRQCYIVLYLITIRKVIFVLRKMDICRAVKNYLNRMISVADGGMKVLMVDQETLKIVSVVCSMSEIMKYDVYLIERIDAPRESLEHLRCICFLRPTKENINFLFKELRRPNYFSYHLFFSHSITKQLLKQLAEADENELVVEVQEYFADFIPLSPFLFELDIPISLNESKNLRDGVLNRSTDGLTSVLLALKKCPIIRYQNVSEVARQLAESIRSFISRETVIFDFKQSEPVPVLLILDRRQDTVTPLLSQWTYEAMVHELIGITQNRVSLSKAPNVKSELKEIILSREFDEFYRTNQFSNFGDIGQSIKQLVENFQKASKSVDTKNLESIGDLKRFLENFPAFRKTSGTVDTHVTLMSELSRIVKEHTLLEISEVEQELVCRDNHSSILSRIKSLISDPRILLSDALRLVLLYALRYSKQKQELAGLIQSLVTRGATDDDIRTIDNLLEYSWPISVSDGFDLFHVMKTGSVNTTTTPLVDGQTATKAMASLKKRLVQELKGVNNVYTQHEPLLVEILNKLIKGQLPDASFPSLPTGTSWKTIPSGQRPKEIIVFFIGGVTYQEVCSLHKINCSTLGVDIVLGGTCVHNSRTFLQEVCSVTKSVGIAKSSNSVEPTRRLYGDSRSNILYGLLQ</sequence>
<evidence type="ECO:0000256" key="1">
    <source>
        <dbReference type="ARBA" id="ARBA00009884"/>
    </source>
</evidence>
<dbReference type="Gene3D" id="3.90.830.10">
    <property type="entry name" value="Syntaxin Binding Protein 1, Chain A, domain 2"/>
    <property type="match status" value="1"/>
</dbReference>
<dbReference type="WBParaSite" id="SMRG1_61890.7">
    <property type="protein sequence ID" value="SMRG1_61890.7"/>
    <property type="gene ID" value="SMRG1_61890"/>
</dbReference>
<dbReference type="PANTHER" id="PTHR11679">
    <property type="entry name" value="VESICLE PROTEIN SORTING-ASSOCIATED"/>
    <property type="match status" value="1"/>
</dbReference>
<dbReference type="Gene3D" id="3.40.50.2060">
    <property type="match status" value="1"/>
</dbReference>
<accession>A0AA85A333</accession>
<dbReference type="GO" id="GO:0016192">
    <property type="term" value="P:vesicle-mediated transport"/>
    <property type="evidence" value="ECO:0007669"/>
    <property type="project" value="InterPro"/>
</dbReference>
<evidence type="ECO:0000313" key="3">
    <source>
        <dbReference type="WBParaSite" id="SMRG1_61890.10"/>
    </source>
</evidence>
<evidence type="ECO:0000313" key="2">
    <source>
        <dbReference type="Proteomes" id="UP000050790"/>
    </source>
</evidence>
<protein>
    <submittedName>
        <fullName evidence="3 4">Vacuolar protein sorting-associated protein 45</fullName>
    </submittedName>
</protein>
<dbReference type="WBParaSite" id="SMRG1_61890.10">
    <property type="protein sequence ID" value="SMRG1_61890.10"/>
    <property type="gene ID" value="SMRG1_61890"/>
</dbReference>
<evidence type="ECO:0000313" key="4">
    <source>
        <dbReference type="WBParaSite" id="SMRG1_61890.11"/>
    </source>
</evidence>
<dbReference type="InterPro" id="IPR043154">
    <property type="entry name" value="Sec-1-like_dom1"/>
</dbReference>
<dbReference type="PIRSF" id="PIRSF005715">
    <property type="entry name" value="VPS45_Sec1"/>
    <property type="match status" value="1"/>
</dbReference>
<reference evidence="3 4" key="1">
    <citation type="submission" date="2023-11" db="UniProtKB">
        <authorList>
            <consortium name="WormBaseParasite"/>
        </authorList>
    </citation>
    <scope>IDENTIFICATION</scope>
</reference>
<dbReference type="InterPro" id="IPR027482">
    <property type="entry name" value="Sec1-like_dom2"/>
</dbReference>
<organism evidence="2 4">
    <name type="scientific">Schistosoma margrebowiei</name>
    <dbReference type="NCBI Taxonomy" id="48269"/>
    <lineage>
        <taxon>Eukaryota</taxon>
        <taxon>Metazoa</taxon>
        <taxon>Spiralia</taxon>
        <taxon>Lophotrochozoa</taxon>
        <taxon>Platyhelminthes</taxon>
        <taxon>Trematoda</taxon>
        <taxon>Digenea</taxon>
        <taxon>Strigeidida</taxon>
        <taxon>Schistosomatoidea</taxon>
        <taxon>Schistosomatidae</taxon>
        <taxon>Schistosoma</taxon>
    </lineage>
</organism>
<dbReference type="Gene3D" id="1.25.40.60">
    <property type="match status" value="1"/>
</dbReference>
<dbReference type="Pfam" id="PF00995">
    <property type="entry name" value="Sec1"/>
    <property type="match status" value="1"/>
</dbReference>
<dbReference type="WBParaSite" id="SMRG1_61890.11">
    <property type="protein sequence ID" value="SMRG1_61890.11"/>
    <property type="gene ID" value="SMRG1_61890"/>
</dbReference>
<comment type="similarity">
    <text evidence="1">Belongs to the STXBP/unc-18/SEC1 family.</text>
</comment>
<dbReference type="SUPFAM" id="SSF56815">
    <property type="entry name" value="Sec1/munc18-like (SM) proteins"/>
    <property type="match status" value="1"/>
</dbReference>
<dbReference type="AlphaFoldDB" id="A0AA85A333"/>
<dbReference type="Proteomes" id="UP000050790">
    <property type="component" value="Unassembled WGS sequence"/>
</dbReference>